<dbReference type="GeneID" id="39846272"/>
<dbReference type="AlphaFoldDB" id="A0A4D6HII6"/>
<dbReference type="Pfam" id="PF26460">
    <property type="entry name" value="DUF8139"/>
    <property type="match status" value="1"/>
</dbReference>
<feature type="region of interest" description="Disordered" evidence="1">
    <location>
        <begin position="1"/>
        <end position="26"/>
    </location>
</feature>
<name>A0A4D6HII6_9EURY</name>
<dbReference type="Proteomes" id="UP000296706">
    <property type="component" value="Chromosome"/>
</dbReference>
<evidence type="ECO:0000313" key="3">
    <source>
        <dbReference type="EMBL" id="QCC52832.1"/>
    </source>
</evidence>
<dbReference type="RefSeq" id="WP_079979453.1">
    <property type="nucleotide sequence ID" value="NZ_CP031310.1"/>
</dbReference>
<evidence type="ECO:0000313" key="4">
    <source>
        <dbReference type="Proteomes" id="UP000296706"/>
    </source>
</evidence>
<gene>
    <name evidence="3" type="ORF">DV733_00340</name>
</gene>
<feature type="compositionally biased region" description="Basic and acidic residues" evidence="1">
    <location>
        <begin position="1"/>
        <end position="14"/>
    </location>
</feature>
<reference evidence="3 4" key="1">
    <citation type="journal article" date="2019" name="Nat. Commun.">
        <title>A new type of DNA phosphorothioation-based antiviral system in archaea.</title>
        <authorList>
            <person name="Xiong L."/>
            <person name="Liu S."/>
            <person name="Chen S."/>
            <person name="Xiao Y."/>
            <person name="Zhu B."/>
            <person name="Gao Y."/>
            <person name="Zhang Y."/>
            <person name="Chen B."/>
            <person name="Luo J."/>
            <person name="Deng Z."/>
            <person name="Chen X."/>
            <person name="Wang L."/>
            <person name="Chen S."/>
        </authorList>
    </citation>
    <scope>NUCLEOTIDE SEQUENCE [LARGE SCALE GENOMIC DNA]</scope>
    <source>
        <strain evidence="3 4">CBA1105</strain>
    </source>
</reference>
<keyword evidence="4" id="KW-1185">Reference proteome</keyword>
<accession>A0A4D6HII6</accession>
<feature type="domain" description="DUF8139" evidence="2">
    <location>
        <begin position="1"/>
        <end position="74"/>
    </location>
</feature>
<proteinExistence type="predicted"/>
<dbReference type="KEGG" id="hsn:DV733_00340"/>
<dbReference type="InterPro" id="IPR058452">
    <property type="entry name" value="DUF8139"/>
</dbReference>
<evidence type="ECO:0000256" key="1">
    <source>
        <dbReference type="SAM" id="MobiDB-lite"/>
    </source>
</evidence>
<organism evidence="3 4">
    <name type="scientific">Halapricum salinum</name>
    <dbReference type="NCBI Taxonomy" id="1457250"/>
    <lineage>
        <taxon>Archaea</taxon>
        <taxon>Methanobacteriati</taxon>
        <taxon>Methanobacteriota</taxon>
        <taxon>Stenosarchaea group</taxon>
        <taxon>Halobacteria</taxon>
        <taxon>Halobacteriales</taxon>
        <taxon>Haloarculaceae</taxon>
        <taxon>Halapricum</taxon>
    </lineage>
</organism>
<dbReference type="EMBL" id="CP031310">
    <property type="protein sequence ID" value="QCC52832.1"/>
    <property type="molecule type" value="Genomic_DNA"/>
</dbReference>
<evidence type="ECO:0000259" key="2">
    <source>
        <dbReference type="Pfam" id="PF26460"/>
    </source>
</evidence>
<protein>
    <recommendedName>
        <fullName evidence="2">DUF8139 domain-containing protein</fullName>
    </recommendedName>
</protein>
<sequence>MRRFTEGDRVRIDIPDETDPDHDRYHGAHGTVVEVLTDDAGRETGDERDNHLFRVDVDDGPVVDLRWRDLRPSQDS</sequence>